<organism evidence="1 2">
    <name type="scientific">Streptomyces phaeofaciens</name>
    <dbReference type="NCBI Taxonomy" id="68254"/>
    <lineage>
        <taxon>Bacteria</taxon>
        <taxon>Bacillati</taxon>
        <taxon>Actinomycetota</taxon>
        <taxon>Actinomycetes</taxon>
        <taxon>Kitasatosporales</taxon>
        <taxon>Streptomycetaceae</taxon>
        <taxon>Streptomyces</taxon>
    </lineage>
</organism>
<dbReference type="AlphaFoldDB" id="A0A918HSN7"/>
<comment type="caution">
    <text evidence="1">The sequence shown here is derived from an EMBL/GenBank/DDBJ whole genome shotgun (WGS) entry which is preliminary data.</text>
</comment>
<protein>
    <submittedName>
        <fullName evidence="1">Uncharacterized protein</fullName>
    </submittedName>
</protein>
<evidence type="ECO:0000313" key="2">
    <source>
        <dbReference type="Proteomes" id="UP000646776"/>
    </source>
</evidence>
<gene>
    <name evidence="1" type="ORF">GCM10010226_89520</name>
</gene>
<sequence>MRSHPAQDPYRPLGGRRAAVALSVSCPYGRTVGVTLAEDRRLPGARVASSRVGAKSRCSSCAVMIRQAGFTNCFDSISRMLELLNNVARRGIVPPTDEQNPIAAPHTRSEPAALPELRAEAAKRLLLDLTHQFVMPDRLQPRARRADP</sequence>
<name>A0A918HSN7_9ACTN</name>
<keyword evidence="2" id="KW-1185">Reference proteome</keyword>
<reference evidence="1" key="2">
    <citation type="submission" date="2020-09" db="EMBL/GenBank/DDBJ databases">
        <authorList>
            <person name="Sun Q."/>
            <person name="Ohkuma M."/>
        </authorList>
    </citation>
    <scope>NUCLEOTIDE SEQUENCE</scope>
    <source>
        <strain evidence="1">JCM 4125</strain>
    </source>
</reference>
<dbReference type="EMBL" id="BMSA01000056">
    <property type="protein sequence ID" value="GGT98252.1"/>
    <property type="molecule type" value="Genomic_DNA"/>
</dbReference>
<dbReference type="Proteomes" id="UP000646776">
    <property type="component" value="Unassembled WGS sequence"/>
</dbReference>
<proteinExistence type="predicted"/>
<evidence type="ECO:0000313" key="1">
    <source>
        <dbReference type="EMBL" id="GGT98252.1"/>
    </source>
</evidence>
<accession>A0A918HSN7</accession>
<reference evidence="1" key="1">
    <citation type="journal article" date="2014" name="Int. J. Syst. Evol. Microbiol.">
        <title>Complete genome sequence of Corynebacterium casei LMG S-19264T (=DSM 44701T), isolated from a smear-ripened cheese.</title>
        <authorList>
            <consortium name="US DOE Joint Genome Institute (JGI-PGF)"/>
            <person name="Walter F."/>
            <person name="Albersmeier A."/>
            <person name="Kalinowski J."/>
            <person name="Ruckert C."/>
        </authorList>
    </citation>
    <scope>NUCLEOTIDE SEQUENCE</scope>
    <source>
        <strain evidence="1">JCM 4125</strain>
    </source>
</reference>